<name>A0A5C3EGH1_9BASI</name>
<evidence type="ECO:0000313" key="2">
    <source>
        <dbReference type="Proteomes" id="UP000324022"/>
    </source>
</evidence>
<organism evidence="1 2">
    <name type="scientific">Ustilago trichophora</name>
    <dbReference type="NCBI Taxonomy" id="86804"/>
    <lineage>
        <taxon>Eukaryota</taxon>
        <taxon>Fungi</taxon>
        <taxon>Dikarya</taxon>
        <taxon>Basidiomycota</taxon>
        <taxon>Ustilaginomycotina</taxon>
        <taxon>Ustilaginomycetes</taxon>
        <taxon>Ustilaginales</taxon>
        <taxon>Ustilaginaceae</taxon>
        <taxon>Ustilago</taxon>
    </lineage>
</organism>
<dbReference type="AlphaFoldDB" id="A0A5C3EGH1"/>
<accession>A0A5C3EGH1</accession>
<gene>
    <name evidence="1" type="ORF">UTRI_04787_B</name>
</gene>
<dbReference type="EMBL" id="OOIN01000028">
    <property type="protein sequence ID" value="SPO29482.1"/>
    <property type="molecule type" value="Genomic_DNA"/>
</dbReference>
<dbReference type="Proteomes" id="UP000324022">
    <property type="component" value="Unassembled WGS sequence"/>
</dbReference>
<dbReference type="OrthoDB" id="3363286at2759"/>
<sequence>MLSSPLRKCCVTSKIVPSALMVLLKAVTLPPPPSTLSPTASSTLPAKKNPTQAGDLVVMLPDKLLHPKFVPPKLGKGIWLTLDSRIYSHLAKRGSWKSLNSKATLLGGMEELIWFQLGERVVQECQLLVDRFGEHKRLDLIGRLEEGAAEGCEGTMGYSIWLTKGKGQVESEEQTRLGANPIFSPKFKQESQKERFITAIHRLASIGNNEEARLEAKYGVKHSNITLPLGIALYRLHLWTQSLATTAVDGKQQQSKS</sequence>
<reference evidence="1 2" key="1">
    <citation type="submission" date="2018-03" db="EMBL/GenBank/DDBJ databases">
        <authorList>
            <person name="Guldener U."/>
        </authorList>
    </citation>
    <scope>NUCLEOTIDE SEQUENCE [LARGE SCALE GENOMIC DNA]</scope>
    <source>
        <strain evidence="1 2">NBRC100155</strain>
    </source>
</reference>
<evidence type="ECO:0000313" key="1">
    <source>
        <dbReference type="EMBL" id="SPO29482.1"/>
    </source>
</evidence>
<protein>
    <submittedName>
        <fullName evidence="1">Uncharacterized protein</fullName>
    </submittedName>
</protein>
<proteinExistence type="predicted"/>
<keyword evidence="2" id="KW-1185">Reference proteome</keyword>